<dbReference type="AlphaFoldDB" id="A0A1I2D993"/>
<gene>
    <name evidence="2" type="ORF">SAMN05216378_4018</name>
</gene>
<reference evidence="3" key="1">
    <citation type="submission" date="2016-10" db="EMBL/GenBank/DDBJ databases">
        <authorList>
            <person name="Varghese N."/>
            <person name="Submissions S."/>
        </authorList>
    </citation>
    <scope>NUCLEOTIDE SEQUENCE [LARGE SCALE GENOMIC DNA]</scope>
    <source>
        <strain evidence="3">CGMCC 1.10784</strain>
    </source>
</reference>
<organism evidence="2 3">
    <name type="scientific">Paenibacillus catalpae</name>
    <dbReference type="NCBI Taxonomy" id="1045775"/>
    <lineage>
        <taxon>Bacteria</taxon>
        <taxon>Bacillati</taxon>
        <taxon>Bacillota</taxon>
        <taxon>Bacilli</taxon>
        <taxon>Bacillales</taxon>
        <taxon>Paenibacillaceae</taxon>
        <taxon>Paenibacillus</taxon>
    </lineage>
</organism>
<evidence type="ECO:0000259" key="1">
    <source>
        <dbReference type="PROSITE" id="PS51819"/>
    </source>
</evidence>
<dbReference type="Gene3D" id="3.10.180.10">
    <property type="entry name" value="2,3-Dihydroxybiphenyl 1,2-Dioxygenase, domain 1"/>
    <property type="match status" value="1"/>
</dbReference>
<dbReference type="SUPFAM" id="SSF54593">
    <property type="entry name" value="Glyoxalase/Bleomycin resistance protein/Dihydroxybiphenyl dioxygenase"/>
    <property type="match status" value="1"/>
</dbReference>
<dbReference type="InterPro" id="IPR004360">
    <property type="entry name" value="Glyas_Fos-R_dOase_dom"/>
</dbReference>
<keyword evidence="2" id="KW-0456">Lyase</keyword>
<dbReference type="CDD" id="cd06587">
    <property type="entry name" value="VOC"/>
    <property type="match status" value="1"/>
</dbReference>
<dbReference type="InterPro" id="IPR029068">
    <property type="entry name" value="Glyas_Bleomycin-R_OHBP_Dase"/>
</dbReference>
<keyword evidence="3" id="KW-1185">Reference proteome</keyword>
<evidence type="ECO:0000313" key="2">
    <source>
        <dbReference type="EMBL" id="SFE77095.1"/>
    </source>
</evidence>
<dbReference type="OrthoDB" id="375220at2"/>
<name>A0A1I2D993_9BACL</name>
<evidence type="ECO:0000313" key="3">
    <source>
        <dbReference type="Proteomes" id="UP000198855"/>
    </source>
</evidence>
<accession>A0A1I2D993</accession>
<sequence>MIDSIFETHLQVTNLERSIKFYTKLGLTLALHKPERRSAFFYVGERRDLLALKEVPKGQKLQPRHFAFGLQLDQLMQAEEWLIERGIYPLPGFGKDASEPFVHAWMPAASVYFNDHDGNELEFMAWLDDEPQNLDYVPYLSEWNEIKQKIRP</sequence>
<dbReference type="Pfam" id="PF00903">
    <property type="entry name" value="Glyoxalase"/>
    <property type="match status" value="1"/>
</dbReference>
<dbReference type="GO" id="GO:0016829">
    <property type="term" value="F:lyase activity"/>
    <property type="evidence" value="ECO:0007669"/>
    <property type="project" value="UniProtKB-KW"/>
</dbReference>
<dbReference type="RefSeq" id="WP_091188216.1">
    <property type="nucleotide sequence ID" value="NZ_FOMT01000004.1"/>
</dbReference>
<proteinExistence type="predicted"/>
<dbReference type="PROSITE" id="PS51819">
    <property type="entry name" value="VOC"/>
    <property type="match status" value="1"/>
</dbReference>
<dbReference type="InterPro" id="IPR037523">
    <property type="entry name" value="VOC_core"/>
</dbReference>
<dbReference type="Proteomes" id="UP000198855">
    <property type="component" value="Unassembled WGS sequence"/>
</dbReference>
<dbReference type="STRING" id="1045775.SAMN05216378_4018"/>
<feature type="domain" description="VOC" evidence="1">
    <location>
        <begin position="4"/>
        <end position="126"/>
    </location>
</feature>
<protein>
    <submittedName>
        <fullName evidence="2">Predicted lactoylglutathione lyase</fullName>
    </submittedName>
</protein>
<dbReference type="EMBL" id="FOMT01000004">
    <property type="protein sequence ID" value="SFE77095.1"/>
    <property type="molecule type" value="Genomic_DNA"/>
</dbReference>